<dbReference type="EMBL" id="RQTK01000070">
    <property type="protein sequence ID" value="RUS88969.1"/>
    <property type="molecule type" value="Genomic_DNA"/>
</dbReference>
<dbReference type="PRINTS" id="PR00276">
    <property type="entry name" value="INSULINFAMLY"/>
</dbReference>
<reference evidence="10 11" key="1">
    <citation type="submission" date="2019-01" db="EMBL/GenBank/DDBJ databases">
        <title>A draft genome assembly of the solar-powered sea slug Elysia chlorotica.</title>
        <authorList>
            <person name="Cai H."/>
            <person name="Li Q."/>
            <person name="Fang X."/>
            <person name="Li J."/>
            <person name="Curtis N.E."/>
            <person name="Altenburger A."/>
            <person name="Shibata T."/>
            <person name="Feng M."/>
            <person name="Maeda T."/>
            <person name="Schwartz J.A."/>
            <person name="Shigenobu S."/>
            <person name="Lundholm N."/>
            <person name="Nishiyama T."/>
            <person name="Yang H."/>
            <person name="Hasebe M."/>
            <person name="Li S."/>
            <person name="Pierce S.K."/>
            <person name="Wang J."/>
        </authorList>
    </citation>
    <scope>NUCLEOTIDE SEQUENCE [LARGE SCALE GENOMIC DNA]</scope>
    <source>
        <strain evidence="10">EC2010</strain>
        <tissue evidence="10">Whole organism of an adult</tissue>
    </source>
</reference>
<dbReference type="AlphaFoldDB" id="A0A433U560"/>
<dbReference type="Proteomes" id="UP000271974">
    <property type="component" value="Unassembled WGS sequence"/>
</dbReference>
<evidence type="ECO:0000256" key="4">
    <source>
        <dbReference type="ARBA" id="ARBA00022729"/>
    </source>
</evidence>
<dbReference type="Gene3D" id="1.10.100.10">
    <property type="entry name" value="Insulin-like"/>
    <property type="match status" value="1"/>
</dbReference>
<dbReference type="GO" id="GO:0005179">
    <property type="term" value="F:hormone activity"/>
    <property type="evidence" value="ECO:0007669"/>
    <property type="project" value="InterPro"/>
</dbReference>
<accession>A0A433U560</accession>
<organism evidence="10 11">
    <name type="scientific">Elysia chlorotica</name>
    <name type="common">Eastern emerald elysia</name>
    <name type="synonym">Sea slug</name>
    <dbReference type="NCBI Taxonomy" id="188477"/>
    <lineage>
        <taxon>Eukaryota</taxon>
        <taxon>Metazoa</taxon>
        <taxon>Spiralia</taxon>
        <taxon>Lophotrochozoa</taxon>
        <taxon>Mollusca</taxon>
        <taxon>Gastropoda</taxon>
        <taxon>Heterobranchia</taxon>
        <taxon>Euthyneura</taxon>
        <taxon>Panpulmonata</taxon>
        <taxon>Sacoglossa</taxon>
        <taxon>Placobranchoidea</taxon>
        <taxon>Plakobranchidae</taxon>
        <taxon>Elysia</taxon>
    </lineage>
</organism>
<keyword evidence="6" id="KW-0968">Cytoplasmic vesicle</keyword>
<comment type="caution">
    <text evidence="10">The sequence shown here is derived from an EMBL/GenBank/DDBJ whole genome shotgun (WGS) entry which is preliminary data.</text>
</comment>
<evidence type="ECO:0000256" key="7">
    <source>
        <dbReference type="RuleBase" id="RU000406"/>
    </source>
</evidence>
<evidence type="ECO:0000256" key="6">
    <source>
        <dbReference type="ARBA" id="ARBA00023329"/>
    </source>
</evidence>
<keyword evidence="5" id="KW-1015">Disulfide bond</keyword>
<dbReference type="Pfam" id="PF00049">
    <property type="entry name" value="Insulin"/>
    <property type="match status" value="1"/>
</dbReference>
<evidence type="ECO:0000313" key="10">
    <source>
        <dbReference type="EMBL" id="RUS88969.1"/>
    </source>
</evidence>
<dbReference type="InterPro" id="IPR016179">
    <property type="entry name" value="Insulin-like"/>
</dbReference>
<dbReference type="InterPro" id="IPR022353">
    <property type="entry name" value="Insulin_CS"/>
</dbReference>
<dbReference type="InterPro" id="IPR022352">
    <property type="entry name" value="Ins/IGF/rlx"/>
</dbReference>
<evidence type="ECO:0000256" key="3">
    <source>
        <dbReference type="ARBA" id="ARBA00022685"/>
    </source>
</evidence>
<comment type="subcellular location">
    <subcellularLocation>
        <location evidence="1">Cytoplasmic vesicle</location>
        <location evidence="1">Secretory vesicle</location>
    </subcellularLocation>
    <subcellularLocation>
        <location evidence="7">Secreted</location>
    </subcellularLocation>
</comment>
<keyword evidence="4 8" id="KW-0732">Signal</keyword>
<evidence type="ECO:0000256" key="8">
    <source>
        <dbReference type="SAM" id="SignalP"/>
    </source>
</evidence>
<dbReference type="PIRSF" id="PIRSF018431">
    <property type="entry name" value="Molluscan_insulin_rel_peptide"/>
    <property type="match status" value="1"/>
</dbReference>
<feature type="signal peptide" evidence="8">
    <location>
        <begin position="1"/>
        <end position="31"/>
    </location>
</feature>
<dbReference type="GO" id="GO:0030133">
    <property type="term" value="C:transport vesicle"/>
    <property type="evidence" value="ECO:0007669"/>
    <property type="project" value="UniProtKB-SubCell"/>
</dbReference>
<evidence type="ECO:0000256" key="1">
    <source>
        <dbReference type="ARBA" id="ARBA00004398"/>
    </source>
</evidence>
<feature type="domain" description="Insulin-like" evidence="9">
    <location>
        <begin position="47"/>
        <end position="155"/>
    </location>
</feature>
<evidence type="ECO:0000256" key="2">
    <source>
        <dbReference type="ARBA" id="ARBA00009034"/>
    </source>
</evidence>
<dbReference type="PANTHER" id="PTHR13647:SF4">
    <property type="entry name" value="INSULIN-LIKE PEPTIDE 1-RELATED"/>
    <property type="match status" value="1"/>
</dbReference>
<keyword evidence="3" id="KW-0165">Cleavage on pair of basic residues</keyword>
<dbReference type="InterPro" id="IPR036438">
    <property type="entry name" value="Insulin-like_sf"/>
</dbReference>
<feature type="chain" id="PRO_5019304584" description="Insulin-like domain-containing protein" evidence="8">
    <location>
        <begin position="32"/>
        <end position="161"/>
    </location>
</feature>
<dbReference type="SMART" id="SM00078">
    <property type="entry name" value="IlGF"/>
    <property type="match status" value="1"/>
</dbReference>
<dbReference type="PROSITE" id="PS00262">
    <property type="entry name" value="INSULIN"/>
    <property type="match status" value="1"/>
</dbReference>
<keyword evidence="7" id="KW-0964">Secreted</keyword>
<evidence type="ECO:0000259" key="9">
    <source>
        <dbReference type="SMART" id="SM00078"/>
    </source>
</evidence>
<proteinExistence type="inferred from homology"/>
<protein>
    <recommendedName>
        <fullName evidence="9">Insulin-like domain-containing protein</fullName>
    </recommendedName>
</protein>
<dbReference type="PANTHER" id="PTHR13647">
    <property type="entry name" value="INSULIN-LIKE PEPTIDE 2-RELATED"/>
    <property type="match status" value="1"/>
</dbReference>
<dbReference type="OrthoDB" id="6139049at2759"/>
<evidence type="ECO:0000313" key="11">
    <source>
        <dbReference type="Proteomes" id="UP000271974"/>
    </source>
</evidence>
<comment type="similarity">
    <text evidence="2 7">Belongs to the insulin family.</text>
</comment>
<name>A0A433U560_ELYCH</name>
<dbReference type="GO" id="GO:0005576">
    <property type="term" value="C:extracellular region"/>
    <property type="evidence" value="ECO:0007669"/>
    <property type="project" value="UniProtKB-SubCell"/>
</dbReference>
<keyword evidence="11" id="KW-1185">Reference proteome</keyword>
<sequence length="161" mass="17842">MLLPRPRPAHWCLTGTALLLTLALLTRSGEAGLSHHCDFFQRRPHPNGLCGRRLPMVLNSLCQQFTRLLTRGSPQTKDAAKRAVHLGGETEGHDSHVTPLAKDLALEEDSSLRLGDVFLERKSAMSYLSKRQVRGGIVCECCYNQCSVMELLQYCALPATL</sequence>
<dbReference type="SUPFAM" id="SSF56994">
    <property type="entry name" value="Insulin-like"/>
    <property type="match status" value="1"/>
</dbReference>
<gene>
    <name evidence="10" type="ORF">EGW08_003305</name>
</gene>
<evidence type="ECO:0000256" key="5">
    <source>
        <dbReference type="ARBA" id="ARBA00023157"/>
    </source>
</evidence>
<dbReference type="CDD" id="cd04366">
    <property type="entry name" value="IlGF_insulin_bombyxin_like"/>
    <property type="match status" value="1"/>
</dbReference>